<dbReference type="EMBL" id="CP014243">
    <property type="protein sequence ID" value="AMD19939.1"/>
    <property type="molecule type" value="Genomic_DNA"/>
</dbReference>
<accession>A0A0X8HR65</accession>
<feature type="region of interest" description="Disordered" evidence="1">
    <location>
        <begin position="708"/>
        <end position="732"/>
    </location>
</feature>
<evidence type="ECO:0000313" key="2">
    <source>
        <dbReference type="EMBL" id="AMD19939.1"/>
    </source>
</evidence>
<dbReference type="AlphaFoldDB" id="A0A0X8HR65"/>
<evidence type="ECO:0000256" key="1">
    <source>
        <dbReference type="SAM" id="MobiDB-lite"/>
    </source>
</evidence>
<dbReference type="Proteomes" id="UP000243052">
    <property type="component" value="Chromosome iii"/>
</dbReference>
<dbReference type="InterPro" id="IPR013887">
    <property type="entry name" value="UPF0592"/>
</dbReference>
<keyword evidence="3" id="KW-1185">Reference proteome</keyword>
<dbReference type="OrthoDB" id="296767at2759"/>
<proteinExistence type="predicted"/>
<sequence length="1077" mass="121191">MDSASSSKSAVLLQSLEQFVALISGGLQQGKGNSASTNKSLCLFLRLNLLARFRRLQNGEQEEQGPHRDVLTQWWITLLNFLNSDLNGAGSRQGTGLFVETISVALECISRVITLLQPTAGFKQRDFDIYSHHLLLTVHYITNRLVHNSKKRRLVNQNTALSASQVKAVLVHTQASDVLLRSFMGKVVAYSYFYLPNTMRYDLLVLRFLCDGNVRSVPMPNDSIVYWKPVCYQLQTGVPPAASRAVPEELKLFQVMISYLQDSQVFMTFYWHIWYIVIELHLAAGQCEGLNIDHCPGLSILMDYVGRSITRDLPKFTHYMRTDKMGEPLPSSINNAFSVETRFNNTAIAVTTEDLNNYIYTKFESVKLWECIRNLVGCFRKKRLDSVETLLHAVVREHDSKQLEYISKFSAYESTVGNVVYNKLFQFILFQFTDCTPRMMRAFNWSKWLNGIKGMLSTLNGNCQTTALICLFNIWDLIEYSERVQIRDFLLNDLWDNLTLETGYRIAKVIFMKLLVFKIVPDKELDPMHVREKLMLAYNETMELTKYFDINAVNEELQDVLILNGGRKLVLFSYMPVAEEDLILQEHRRTEKPGSSSQQSNLTLFPYVSSLYNVRPSVVAMKGRYPYEVFDEMVTKAVLILAEKKTRSKSEMISLRKITPSGVSSSDAENGERAFTEPGFYNMTGVASAWSSLVSKISPYGKMAISSSTNSSCSSMSSSQMTQRHDPFASSDSLDSEFTEMVSICSTVSQLSGLTFDSLDENGYSVRQRGSATLGLSSSSSSRENSASTRNKKKRKLLAPPELKFSSDITEKVGISHIFRLTITPQVGAPGAGTSVASKIRQANLKWGSYNSEASAYDKPLPMSPNMPVSETNTLIDGFDFESLTSTTYEGISQLKPTEISPRVESKKPAPSPKITKIPNPNWGFLSFFDRQYTNNCQNEEDVFSDLTIADISPAESLKPGIKPTLKPALHGKGAAKHKDGVLPKLVPNEDLGYTSPCSEMKKKRTIDMYQNTRMGKLAQVILTYNETVEEYFNYLNVISETGEVGDIFMELDVATQINRNSRQPKDSSTNALAVFE</sequence>
<reference evidence="2 3" key="1">
    <citation type="submission" date="2016-01" db="EMBL/GenBank/DDBJ databases">
        <title>Genome sequence of the yeast Holleya sinecauda.</title>
        <authorList>
            <person name="Dietrich F.S."/>
        </authorList>
    </citation>
    <scope>NUCLEOTIDE SEQUENCE [LARGE SCALE GENOMIC DNA]</scope>
    <source>
        <strain evidence="2 3">ATCC 58844</strain>
    </source>
</reference>
<gene>
    <name evidence="2" type="ORF">AW171_hschr31803</name>
</gene>
<feature type="compositionally biased region" description="Low complexity" evidence="1">
    <location>
        <begin position="770"/>
        <end position="789"/>
    </location>
</feature>
<protein>
    <submittedName>
        <fullName evidence="2">HCL212Cp</fullName>
    </submittedName>
</protein>
<dbReference type="RefSeq" id="XP_017986935.1">
    <property type="nucleotide sequence ID" value="XM_018131177.1"/>
</dbReference>
<dbReference type="Pfam" id="PF08578">
    <property type="entry name" value="DUF1765"/>
    <property type="match status" value="1"/>
</dbReference>
<dbReference type="GeneID" id="28723166"/>
<feature type="compositionally biased region" description="Low complexity" evidence="1">
    <location>
        <begin position="708"/>
        <end position="719"/>
    </location>
</feature>
<name>A0A0X8HR65_9SACH</name>
<evidence type="ECO:0000313" key="3">
    <source>
        <dbReference type="Proteomes" id="UP000243052"/>
    </source>
</evidence>
<feature type="region of interest" description="Disordered" evidence="1">
    <location>
        <begin position="770"/>
        <end position="799"/>
    </location>
</feature>
<organism evidence="2 3">
    <name type="scientific">Eremothecium sinecaudum</name>
    <dbReference type="NCBI Taxonomy" id="45286"/>
    <lineage>
        <taxon>Eukaryota</taxon>
        <taxon>Fungi</taxon>
        <taxon>Dikarya</taxon>
        <taxon>Ascomycota</taxon>
        <taxon>Saccharomycotina</taxon>
        <taxon>Saccharomycetes</taxon>
        <taxon>Saccharomycetales</taxon>
        <taxon>Saccharomycetaceae</taxon>
        <taxon>Eremothecium</taxon>
    </lineage>
</organism>